<feature type="domain" description="DUF6816" evidence="2">
    <location>
        <begin position="53"/>
        <end position="280"/>
    </location>
</feature>
<dbReference type="OrthoDB" id="481107at2"/>
<feature type="signal peptide" evidence="1">
    <location>
        <begin position="1"/>
        <end position="29"/>
    </location>
</feature>
<dbReference type="Proteomes" id="UP000218238">
    <property type="component" value="Unassembled WGS sequence"/>
</dbReference>
<comment type="caution">
    <text evidence="3">The sequence shown here is derived from an EMBL/GenBank/DDBJ whole genome shotgun (WGS) entry which is preliminary data.</text>
</comment>
<evidence type="ECO:0000259" key="2">
    <source>
        <dbReference type="Pfam" id="PF20670"/>
    </source>
</evidence>
<dbReference type="EMBL" id="NTFS01000536">
    <property type="protein sequence ID" value="PAX49094.1"/>
    <property type="molecule type" value="Genomic_DNA"/>
</dbReference>
<reference evidence="3 4" key="1">
    <citation type="submission" date="2017-08" db="EMBL/GenBank/DDBJ databases">
        <title>Draft genome sequence of filamentous cyanobacterium Calothrix elsteri CCALA 953.</title>
        <authorList>
            <person name="Gagunashvili A.N."/>
            <person name="Elster J."/>
            <person name="Andresson O.S."/>
        </authorList>
    </citation>
    <scope>NUCLEOTIDE SEQUENCE [LARGE SCALE GENOMIC DNA]</scope>
    <source>
        <strain evidence="3 4">CCALA 953</strain>
    </source>
</reference>
<evidence type="ECO:0000256" key="1">
    <source>
        <dbReference type="SAM" id="SignalP"/>
    </source>
</evidence>
<protein>
    <recommendedName>
        <fullName evidence="2">DUF6816 domain-containing protein</fullName>
    </recommendedName>
</protein>
<organism evidence="3 4">
    <name type="scientific">Brunnivagina elsteri CCALA 953</name>
    <dbReference type="NCBI Taxonomy" id="987040"/>
    <lineage>
        <taxon>Bacteria</taxon>
        <taxon>Bacillati</taxon>
        <taxon>Cyanobacteriota</taxon>
        <taxon>Cyanophyceae</taxon>
        <taxon>Nostocales</taxon>
        <taxon>Calotrichaceae</taxon>
        <taxon>Brunnivagina</taxon>
    </lineage>
</organism>
<evidence type="ECO:0000313" key="4">
    <source>
        <dbReference type="Proteomes" id="UP000218238"/>
    </source>
</evidence>
<dbReference type="InterPro" id="IPR049213">
    <property type="entry name" value="DUF6816"/>
</dbReference>
<sequence>MLTMRVIRGFCLSFFLIVLVLLSSGDANAGELAERLANFSQWEKLTDVKPAIGDLVYPSWMAGEWVVKSTLVDLAAPLAPDIVTPGFEGNRQYLNQPIIFKVKFIPENRYVSSLKSGSKLIPRTINQASHKPPMIVADRAYNGLSLARAYLGNKAVLSVKVDPESPNRQITLLRGDKQLVSIVTARGIEITGDGRYLTTEVFQQLFQDGKKQSNPYFNNVESTTAYHFLSSQNLAKNSSNQNPIIEADQVTAVYLSPQDSNYFKAGSRPVALYRYKLEFRYSL</sequence>
<dbReference type="AlphaFoldDB" id="A0A2A2TB45"/>
<name>A0A2A2TB45_9CYAN</name>
<dbReference type="Pfam" id="PF20670">
    <property type="entry name" value="DUF6816"/>
    <property type="match status" value="1"/>
</dbReference>
<keyword evidence="1" id="KW-0732">Signal</keyword>
<evidence type="ECO:0000313" key="3">
    <source>
        <dbReference type="EMBL" id="PAX49094.1"/>
    </source>
</evidence>
<gene>
    <name evidence="3" type="ORF">CK510_27865</name>
</gene>
<proteinExistence type="predicted"/>
<feature type="chain" id="PRO_5013353728" description="DUF6816 domain-containing protein" evidence="1">
    <location>
        <begin position="30"/>
        <end position="283"/>
    </location>
</feature>
<accession>A0A2A2TB45</accession>
<keyword evidence="4" id="KW-1185">Reference proteome</keyword>